<proteinExistence type="predicted"/>
<protein>
    <submittedName>
        <fullName evidence="1">Uncharacterized protein</fullName>
    </submittedName>
</protein>
<accession>A0ACC0Y8R5</accession>
<evidence type="ECO:0000313" key="1">
    <source>
        <dbReference type="EMBL" id="KAJ0031009.1"/>
    </source>
</evidence>
<reference evidence="2" key="1">
    <citation type="journal article" date="2023" name="G3 (Bethesda)">
        <title>Genome assembly and association tests identify interacting loci associated with vigor, precocity, and sex in interspecific pistachio rootstocks.</title>
        <authorList>
            <person name="Palmer W."/>
            <person name="Jacygrad E."/>
            <person name="Sagayaradj S."/>
            <person name="Cavanaugh K."/>
            <person name="Han R."/>
            <person name="Bertier L."/>
            <person name="Beede B."/>
            <person name="Kafkas S."/>
            <person name="Golino D."/>
            <person name="Preece J."/>
            <person name="Michelmore R."/>
        </authorList>
    </citation>
    <scope>NUCLEOTIDE SEQUENCE [LARGE SCALE GENOMIC DNA]</scope>
</reference>
<comment type="caution">
    <text evidence="1">The sequence shown here is derived from an EMBL/GenBank/DDBJ whole genome shotgun (WGS) entry which is preliminary data.</text>
</comment>
<name>A0ACC0Y8R5_9ROSI</name>
<gene>
    <name evidence="1" type="ORF">Pint_12444</name>
</gene>
<organism evidence="1 2">
    <name type="scientific">Pistacia integerrima</name>
    <dbReference type="NCBI Taxonomy" id="434235"/>
    <lineage>
        <taxon>Eukaryota</taxon>
        <taxon>Viridiplantae</taxon>
        <taxon>Streptophyta</taxon>
        <taxon>Embryophyta</taxon>
        <taxon>Tracheophyta</taxon>
        <taxon>Spermatophyta</taxon>
        <taxon>Magnoliopsida</taxon>
        <taxon>eudicotyledons</taxon>
        <taxon>Gunneridae</taxon>
        <taxon>Pentapetalae</taxon>
        <taxon>rosids</taxon>
        <taxon>malvids</taxon>
        <taxon>Sapindales</taxon>
        <taxon>Anacardiaceae</taxon>
        <taxon>Pistacia</taxon>
    </lineage>
</organism>
<dbReference type="Proteomes" id="UP001163603">
    <property type="component" value="Chromosome 8"/>
</dbReference>
<dbReference type="EMBL" id="CM047743">
    <property type="protein sequence ID" value="KAJ0031009.1"/>
    <property type="molecule type" value="Genomic_DNA"/>
</dbReference>
<evidence type="ECO:0000313" key="2">
    <source>
        <dbReference type="Proteomes" id="UP001163603"/>
    </source>
</evidence>
<sequence length="122" mass="13270">MATILNFLSAIIFLSFISRGYCQCFVQNVTVNQSQTGSKVQNKPEWKVTISNPCRCTVSDLTLSCTGFQTVEKIDPSVLSKSGDNCLINHGNPIVGLSTFSFNYAWDSSFSLTPVSAQIACS</sequence>
<keyword evidence="2" id="KW-1185">Reference proteome</keyword>